<dbReference type="GO" id="GO:0006281">
    <property type="term" value="P:DNA repair"/>
    <property type="evidence" value="ECO:0007669"/>
    <property type="project" value="InterPro"/>
</dbReference>
<dbReference type="InterPro" id="IPR016195">
    <property type="entry name" value="Pol/histidinol_Pase-like"/>
</dbReference>
<dbReference type="EMBL" id="FNKD01000002">
    <property type="protein sequence ID" value="SDQ45009.1"/>
    <property type="molecule type" value="Genomic_DNA"/>
</dbReference>
<dbReference type="AlphaFoldDB" id="A0A1H1AZB3"/>
<dbReference type="InterPro" id="IPR047967">
    <property type="entry name" value="PolX_PHP"/>
</dbReference>
<organism evidence="12 13">
    <name type="scientific">Virgibacillus salinus</name>
    <dbReference type="NCBI Taxonomy" id="553311"/>
    <lineage>
        <taxon>Bacteria</taxon>
        <taxon>Bacillati</taxon>
        <taxon>Bacillota</taxon>
        <taxon>Bacilli</taxon>
        <taxon>Bacillales</taxon>
        <taxon>Bacillaceae</taxon>
        <taxon>Virgibacillus</taxon>
    </lineage>
</organism>
<dbReference type="SUPFAM" id="SSF47802">
    <property type="entry name" value="DNA polymerase beta, N-terminal domain-like"/>
    <property type="match status" value="1"/>
</dbReference>
<feature type="domain" description="Helix-hairpin-helix DNA-binding motif class 1" evidence="9">
    <location>
        <begin position="125"/>
        <end position="144"/>
    </location>
</feature>
<evidence type="ECO:0000259" key="10">
    <source>
        <dbReference type="SMART" id="SM00481"/>
    </source>
</evidence>
<evidence type="ECO:0000256" key="6">
    <source>
        <dbReference type="ARBA" id="ARBA00022705"/>
    </source>
</evidence>
<protein>
    <recommendedName>
        <fullName evidence="2">DNA-directed DNA polymerase</fullName>
        <ecNumber evidence="2">2.7.7.7</ecNumber>
    </recommendedName>
</protein>
<dbReference type="EC" id="2.7.7.7" evidence="2"/>
<dbReference type="Gene3D" id="3.20.20.140">
    <property type="entry name" value="Metal-dependent hydrolases"/>
    <property type="match status" value="1"/>
</dbReference>
<feature type="domain" description="DNA-directed DNA polymerase X" evidence="11">
    <location>
        <begin position="2"/>
        <end position="316"/>
    </location>
</feature>
<dbReference type="Gene3D" id="1.10.150.110">
    <property type="entry name" value="DNA polymerase beta, N-terminal domain-like"/>
    <property type="match status" value="1"/>
</dbReference>
<dbReference type="InterPro" id="IPR037160">
    <property type="entry name" value="DNA_Pol_thumb_sf"/>
</dbReference>
<dbReference type="InterPro" id="IPR029398">
    <property type="entry name" value="PolB_thumb"/>
</dbReference>
<accession>A0A1H1AZB3</accession>
<evidence type="ECO:0000313" key="12">
    <source>
        <dbReference type="EMBL" id="SDQ45009.1"/>
    </source>
</evidence>
<dbReference type="InterPro" id="IPR043519">
    <property type="entry name" value="NT_sf"/>
</dbReference>
<dbReference type="InterPro" id="IPR010996">
    <property type="entry name" value="HHH_MUS81"/>
</dbReference>
<feature type="domain" description="Helix-hairpin-helix DNA-binding motif class 1" evidence="9">
    <location>
        <begin position="90"/>
        <end position="109"/>
    </location>
</feature>
<comment type="cofactor">
    <cofactor evidence="1">
        <name>Mg(2+)</name>
        <dbReference type="ChEBI" id="CHEBI:18420"/>
    </cofactor>
</comment>
<keyword evidence="13" id="KW-1185">Reference proteome</keyword>
<dbReference type="InterPro" id="IPR003141">
    <property type="entry name" value="Pol/His_phosphatase_N"/>
</dbReference>
<evidence type="ECO:0000256" key="1">
    <source>
        <dbReference type="ARBA" id="ARBA00001946"/>
    </source>
</evidence>
<dbReference type="PIRSF" id="PIRSF005047">
    <property type="entry name" value="UCP005047_YshC"/>
    <property type="match status" value="1"/>
</dbReference>
<dbReference type="InterPro" id="IPR050243">
    <property type="entry name" value="PHP_phosphatase"/>
</dbReference>
<dbReference type="GO" id="GO:0005829">
    <property type="term" value="C:cytosol"/>
    <property type="evidence" value="ECO:0007669"/>
    <property type="project" value="TreeGrafter"/>
</dbReference>
<dbReference type="Pfam" id="PF02811">
    <property type="entry name" value="PHP"/>
    <property type="match status" value="1"/>
</dbReference>
<evidence type="ECO:0000256" key="2">
    <source>
        <dbReference type="ARBA" id="ARBA00012417"/>
    </source>
</evidence>
<feature type="domain" description="Helix-hairpin-helix DNA-binding motif class 1" evidence="9">
    <location>
        <begin position="50"/>
        <end position="69"/>
    </location>
</feature>
<dbReference type="SMART" id="SM00483">
    <property type="entry name" value="POLXc"/>
    <property type="match status" value="1"/>
</dbReference>
<dbReference type="Pfam" id="PF14520">
    <property type="entry name" value="HHH_5"/>
    <property type="match status" value="1"/>
</dbReference>
<evidence type="ECO:0000256" key="5">
    <source>
        <dbReference type="ARBA" id="ARBA00022695"/>
    </source>
</evidence>
<comment type="catalytic activity">
    <reaction evidence="8">
        <text>DNA(n) + a 2'-deoxyribonucleoside 5'-triphosphate = DNA(n+1) + diphosphate</text>
        <dbReference type="Rhea" id="RHEA:22508"/>
        <dbReference type="Rhea" id="RHEA-COMP:17339"/>
        <dbReference type="Rhea" id="RHEA-COMP:17340"/>
        <dbReference type="ChEBI" id="CHEBI:33019"/>
        <dbReference type="ChEBI" id="CHEBI:61560"/>
        <dbReference type="ChEBI" id="CHEBI:173112"/>
        <dbReference type="EC" id="2.7.7.7"/>
    </reaction>
</comment>
<evidence type="ECO:0000313" key="13">
    <source>
        <dbReference type="Proteomes" id="UP000199444"/>
    </source>
</evidence>
<dbReference type="SUPFAM" id="SSF89550">
    <property type="entry name" value="PHP domain-like"/>
    <property type="match status" value="1"/>
</dbReference>
<evidence type="ECO:0000256" key="8">
    <source>
        <dbReference type="ARBA" id="ARBA00049244"/>
    </source>
</evidence>
<dbReference type="NCBIfam" id="NF006375">
    <property type="entry name" value="PRK08609.1"/>
    <property type="match status" value="1"/>
</dbReference>
<dbReference type="Pfam" id="PF14791">
    <property type="entry name" value="DNA_pol_B_thumb"/>
    <property type="match status" value="1"/>
</dbReference>
<dbReference type="Proteomes" id="UP000199444">
    <property type="component" value="Unassembled WGS sequence"/>
</dbReference>
<name>A0A1H1AZB3_9BACI</name>
<dbReference type="Gene3D" id="3.30.460.10">
    <property type="entry name" value="Beta Polymerase, domain 2"/>
    <property type="match status" value="1"/>
</dbReference>
<feature type="domain" description="Polymerase/histidinol phosphatase N-terminal" evidence="10">
    <location>
        <begin position="338"/>
        <end position="417"/>
    </location>
</feature>
<evidence type="ECO:0000259" key="11">
    <source>
        <dbReference type="SMART" id="SM00483"/>
    </source>
</evidence>
<dbReference type="GO" id="GO:0008270">
    <property type="term" value="F:zinc ion binding"/>
    <property type="evidence" value="ECO:0007669"/>
    <property type="project" value="TreeGrafter"/>
</dbReference>
<keyword evidence="6" id="KW-0235">DNA replication</keyword>
<dbReference type="SUPFAM" id="SSF158702">
    <property type="entry name" value="Sec63 N-terminal domain-like"/>
    <property type="match status" value="1"/>
</dbReference>
<dbReference type="GO" id="GO:0042578">
    <property type="term" value="F:phosphoric ester hydrolase activity"/>
    <property type="evidence" value="ECO:0007669"/>
    <property type="project" value="TreeGrafter"/>
</dbReference>
<evidence type="ECO:0000256" key="3">
    <source>
        <dbReference type="ARBA" id="ARBA00022634"/>
    </source>
</evidence>
<dbReference type="FunFam" id="3.20.20.140:FF:000047">
    <property type="entry name" value="PHP domain-containing protein"/>
    <property type="match status" value="1"/>
</dbReference>
<dbReference type="Pfam" id="PF14716">
    <property type="entry name" value="HHH_8"/>
    <property type="match status" value="1"/>
</dbReference>
<keyword evidence="7" id="KW-0239">DNA-directed DNA polymerase</keyword>
<dbReference type="InterPro" id="IPR027421">
    <property type="entry name" value="DNA_pol_lamdba_lyase_dom_sf"/>
</dbReference>
<reference evidence="12 13" key="1">
    <citation type="submission" date="2016-10" db="EMBL/GenBank/DDBJ databases">
        <authorList>
            <person name="de Groot N.N."/>
        </authorList>
    </citation>
    <scope>NUCLEOTIDE SEQUENCE [LARGE SCALE GENOMIC DNA]</scope>
    <source>
        <strain evidence="12 13">CGMCC 1.10449</strain>
    </source>
</reference>
<proteinExistence type="predicted"/>
<dbReference type="GO" id="GO:0003677">
    <property type="term" value="F:DNA binding"/>
    <property type="evidence" value="ECO:0007669"/>
    <property type="project" value="InterPro"/>
</dbReference>
<dbReference type="CDD" id="cd00141">
    <property type="entry name" value="NT_POLXc"/>
    <property type="match status" value="1"/>
</dbReference>
<dbReference type="InterPro" id="IPR002054">
    <property type="entry name" value="DNA-dir_DNA_pol_X"/>
</dbReference>
<dbReference type="SMART" id="SM00278">
    <property type="entry name" value="HhH1"/>
    <property type="match status" value="3"/>
</dbReference>
<gene>
    <name evidence="12" type="ORF">SAMN05216231_1524</name>
</gene>
<dbReference type="Gene3D" id="1.10.150.20">
    <property type="entry name" value="5' to 3' exonuclease, C-terminal subdomain"/>
    <property type="match status" value="1"/>
</dbReference>
<evidence type="ECO:0000256" key="4">
    <source>
        <dbReference type="ARBA" id="ARBA00022679"/>
    </source>
</evidence>
<sequence length="572" mass="65030">MTINKKDVIKLLEKVAIYLELKGENPFKISAYRKAAQALERDDRSLTDIEDFKKIKGIGKGTSAVIDEYIENESSETLKQLEKEVPNGLIPLLNLPGLGGKKLAKFYQELGVTDADSLKEACKSGKVESLEGFGKKSADKILAALEDANTRPERLPIAFMLPIAERIETYLKEIQVIHDYSRAGSLRRMRETVKDIDFIIASESPEIVRDALLELENIKEVIAKGETKVSITLDDVYDVNVDFRIVAPNEFASTLHHFTGSKDHNVAMRQLAKSNGEKINEYGVDIEETGETITFQDEKQFFEHFGLQFIPPEVRENTGEVEAFREHVSLINLEDIRGDLHMHTTWSDGAQSLEEMVNRAREKNYEYITITDHSKFLQVANGLNETRLRKQREEINRLNEKYDDIHIFAGVEMDILPDGSLNFDDTFLQEMDFVIGAIHSSFNQSQEKIMNRLYAALDNPYVSLIAHPTGRLIGRRTGYNVDVDKLIQRAKETGTALEINANPNRLDLSAEWARKVQSAGVKIAISTDAHNYNMLDHMTYGVRTARKGWIKKETVLNTWSKEKLIDFMNRTK</sequence>
<dbReference type="SUPFAM" id="SSF81301">
    <property type="entry name" value="Nucleotidyltransferase"/>
    <property type="match status" value="1"/>
</dbReference>
<evidence type="ECO:0000256" key="7">
    <source>
        <dbReference type="ARBA" id="ARBA00022932"/>
    </source>
</evidence>
<dbReference type="PANTHER" id="PTHR36928:SF1">
    <property type="entry name" value="PHOSPHATASE YCDX-RELATED"/>
    <property type="match status" value="1"/>
</dbReference>
<dbReference type="SMART" id="SM00481">
    <property type="entry name" value="POLIIIAc"/>
    <property type="match status" value="1"/>
</dbReference>
<evidence type="ECO:0000259" key="9">
    <source>
        <dbReference type="SMART" id="SM00278"/>
    </source>
</evidence>
<dbReference type="GO" id="GO:0003887">
    <property type="term" value="F:DNA-directed DNA polymerase activity"/>
    <property type="evidence" value="ECO:0007669"/>
    <property type="project" value="UniProtKB-KW"/>
</dbReference>
<dbReference type="CDD" id="cd07436">
    <property type="entry name" value="PHP_PolX"/>
    <property type="match status" value="1"/>
</dbReference>
<keyword evidence="3" id="KW-0237">DNA synthesis</keyword>
<dbReference type="Gene3D" id="3.30.210.10">
    <property type="entry name" value="DNA polymerase, thumb domain"/>
    <property type="match status" value="1"/>
</dbReference>
<dbReference type="InterPro" id="IPR022311">
    <property type="entry name" value="PolX-like"/>
</dbReference>
<dbReference type="RefSeq" id="WP_092492382.1">
    <property type="nucleotide sequence ID" value="NZ_FNKD01000002.1"/>
</dbReference>
<keyword evidence="5" id="KW-0548">Nucleotidyltransferase</keyword>
<keyword evidence="4" id="KW-0808">Transferase</keyword>
<dbReference type="InterPro" id="IPR003583">
    <property type="entry name" value="Hlx-hairpin-Hlx_DNA-bd_motif"/>
</dbReference>
<dbReference type="STRING" id="553311.SAMN05216231_1524"/>
<dbReference type="PANTHER" id="PTHR36928">
    <property type="entry name" value="PHOSPHATASE YCDX-RELATED"/>
    <property type="match status" value="1"/>
</dbReference>
<dbReference type="InterPro" id="IPR004013">
    <property type="entry name" value="PHP_dom"/>
</dbReference>